<keyword evidence="1" id="KW-0812">Transmembrane</keyword>
<dbReference type="EMBL" id="CP102845">
    <property type="protein sequence ID" value="UVF20999.1"/>
    <property type="molecule type" value="Genomic_DNA"/>
</dbReference>
<keyword evidence="3" id="KW-1185">Reference proteome</keyword>
<proteinExistence type="predicted"/>
<protein>
    <submittedName>
        <fullName evidence="2">Uncharacterized protein</fullName>
    </submittedName>
</protein>
<reference evidence="2" key="1">
    <citation type="submission" date="2022-08" db="EMBL/GenBank/DDBJ databases">
        <title>Microvirga terrae sp. nov., isolated from soil.</title>
        <authorList>
            <person name="Kim K.H."/>
            <person name="Seo Y.L."/>
            <person name="Kim J.M."/>
            <person name="Lee J.K."/>
            <person name="Han D.M."/>
            <person name="Jeon C.O."/>
        </authorList>
    </citation>
    <scope>NUCLEOTIDE SEQUENCE</scope>
    <source>
        <strain evidence="2">R24</strain>
    </source>
</reference>
<gene>
    <name evidence="2" type="ORF">HPT29_007710</name>
</gene>
<feature type="transmembrane region" description="Helical" evidence="1">
    <location>
        <begin position="26"/>
        <end position="43"/>
    </location>
</feature>
<dbReference type="Proteomes" id="UP001017257">
    <property type="component" value="Chromosome"/>
</dbReference>
<name>A0ABY5RVM3_9HYPH</name>
<evidence type="ECO:0000313" key="3">
    <source>
        <dbReference type="Proteomes" id="UP001017257"/>
    </source>
</evidence>
<dbReference type="RefSeq" id="WP_173948357.1">
    <property type="nucleotide sequence ID" value="NZ_CP102845.1"/>
</dbReference>
<evidence type="ECO:0000256" key="1">
    <source>
        <dbReference type="SAM" id="Phobius"/>
    </source>
</evidence>
<accession>A0ABY5RVM3</accession>
<organism evidence="2 3">
    <name type="scientific">Microvirga terrae</name>
    <dbReference type="NCBI Taxonomy" id="2740529"/>
    <lineage>
        <taxon>Bacteria</taxon>
        <taxon>Pseudomonadati</taxon>
        <taxon>Pseudomonadota</taxon>
        <taxon>Alphaproteobacteria</taxon>
        <taxon>Hyphomicrobiales</taxon>
        <taxon>Methylobacteriaceae</taxon>
        <taxon>Microvirga</taxon>
    </lineage>
</organism>
<keyword evidence="1" id="KW-0472">Membrane</keyword>
<evidence type="ECO:0000313" key="2">
    <source>
        <dbReference type="EMBL" id="UVF20999.1"/>
    </source>
</evidence>
<keyword evidence="1" id="KW-1133">Transmembrane helix</keyword>
<sequence>MQSLAALLATLVCSYAVYRFWKHRHETLGIVLGLSVVAGAMVLHHL</sequence>